<dbReference type="RefSeq" id="WP_068172486.1">
    <property type="nucleotide sequence ID" value="NZ_BAQB01000001.1"/>
</dbReference>
<keyword evidence="11" id="KW-0479">Metal-binding</keyword>
<comment type="similarity">
    <text evidence="3 11">Belongs to the peptidase M50B family.</text>
</comment>
<evidence type="ECO:0000256" key="11">
    <source>
        <dbReference type="RuleBase" id="RU362031"/>
    </source>
</evidence>
<evidence type="ECO:0000256" key="2">
    <source>
        <dbReference type="ARBA" id="ARBA00004141"/>
    </source>
</evidence>
<evidence type="ECO:0000256" key="8">
    <source>
        <dbReference type="ARBA" id="ARBA00022989"/>
    </source>
</evidence>
<dbReference type="InterPro" id="IPR004387">
    <property type="entry name" value="Pept_M50_Zn"/>
</dbReference>
<evidence type="ECO:0000256" key="10">
    <source>
        <dbReference type="ARBA" id="ARBA00023136"/>
    </source>
</evidence>
<gene>
    <name evidence="14" type="ORF">AA106556_0216</name>
</gene>
<dbReference type="EC" id="3.4.24.-" evidence="11"/>
<keyword evidence="8 11" id="KW-1133">Transmembrane helix</keyword>
<dbReference type="EMBL" id="BAQB01000001">
    <property type="protein sequence ID" value="GBR43798.1"/>
    <property type="molecule type" value="Genomic_DNA"/>
</dbReference>
<keyword evidence="7 11" id="KW-0862">Zinc</keyword>
<comment type="cofactor">
    <cofactor evidence="1 11">
        <name>Zn(2+)</name>
        <dbReference type="ChEBI" id="CHEBI:29105"/>
    </cofactor>
</comment>
<evidence type="ECO:0000313" key="15">
    <source>
        <dbReference type="Proteomes" id="UP001062443"/>
    </source>
</evidence>
<comment type="caution">
    <text evidence="14">The sequence shown here is derived from an EMBL/GenBank/DDBJ whole genome shotgun (WGS) entry which is preliminary data.</text>
</comment>
<evidence type="ECO:0000259" key="13">
    <source>
        <dbReference type="Pfam" id="PF17820"/>
    </source>
</evidence>
<dbReference type="CDD" id="cd06163">
    <property type="entry name" value="S2P-M50_PDZ_RseP-like"/>
    <property type="match status" value="1"/>
</dbReference>
<keyword evidence="5 11" id="KW-0812">Transmembrane</keyword>
<evidence type="ECO:0000256" key="3">
    <source>
        <dbReference type="ARBA" id="ARBA00007931"/>
    </source>
</evidence>
<dbReference type="PANTHER" id="PTHR42837">
    <property type="entry name" value="REGULATOR OF SIGMA-E PROTEASE RSEP"/>
    <property type="match status" value="1"/>
</dbReference>
<feature type="domain" description="Peptidase M50" evidence="12">
    <location>
        <begin position="11"/>
        <end position="345"/>
    </location>
</feature>
<dbReference type="InterPro" id="IPR036034">
    <property type="entry name" value="PDZ_sf"/>
</dbReference>
<feature type="transmembrane region" description="Helical" evidence="11">
    <location>
        <begin position="104"/>
        <end position="127"/>
    </location>
</feature>
<reference evidence="14" key="1">
    <citation type="submission" date="2013-04" db="EMBL/GenBank/DDBJ databases">
        <title>The genome sequencing project of 58 acetic acid bacteria.</title>
        <authorList>
            <person name="Okamoto-Kainuma A."/>
            <person name="Ishikawa M."/>
            <person name="Umino S."/>
            <person name="Koizumi Y."/>
            <person name="Shiwa Y."/>
            <person name="Yoshikawa H."/>
            <person name="Matsutani M."/>
            <person name="Matsushita K."/>
        </authorList>
    </citation>
    <scope>NUCLEOTIDE SEQUENCE</scope>
    <source>
        <strain evidence="14">NBRC 106556</strain>
    </source>
</reference>
<organism evidence="14 15">
    <name type="scientific">Neokomagataea tanensis NBRC 106556</name>
    <dbReference type="NCBI Taxonomy" id="1223519"/>
    <lineage>
        <taxon>Bacteria</taxon>
        <taxon>Pseudomonadati</taxon>
        <taxon>Pseudomonadota</taxon>
        <taxon>Alphaproteobacteria</taxon>
        <taxon>Acetobacterales</taxon>
        <taxon>Acetobacteraceae</taxon>
        <taxon>Neokomagataea</taxon>
    </lineage>
</organism>
<dbReference type="Pfam" id="PF02163">
    <property type="entry name" value="Peptidase_M50"/>
    <property type="match status" value="1"/>
</dbReference>
<keyword evidence="10 11" id="KW-0472">Membrane</keyword>
<evidence type="ECO:0000256" key="9">
    <source>
        <dbReference type="ARBA" id="ARBA00023049"/>
    </source>
</evidence>
<evidence type="ECO:0000256" key="7">
    <source>
        <dbReference type="ARBA" id="ARBA00022833"/>
    </source>
</evidence>
<keyword evidence="15" id="KW-1185">Reference proteome</keyword>
<evidence type="ECO:0000313" key="14">
    <source>
        <dbReference type="EMBL" id="GBR43798.1"/>
    </source>
</evidence>
<keyword evidence="6 11" id="KW-0378">Hydrolase</keyword>
<dbReference type="PANTHER" id="PTHR42837:SF2">
    <property type="entry name" value="MEMBRANE METALLOPROTEASE ARASP2, CHLOROPLASTIC-RELATED"/>
    <property type="match status" value="1"/>
</dbReference>
<protein>
    <recommendedName>
        <fullName evidence="11">Zinc metalloprotease</fullName>
        <ecNumber evidence="11">3.4.24.-</ecNumber>
    </recommendedName>
</protein>
<comment type="subcellular location">
    <subcellularLocation>
        <location evidence="2">Membrane</location>
        <topology evidence="2">Multi-pass membrane protein</topology>
    </subcellularLocation>
</comment>
<feature type="transmembrane region" description="Helical" evidence="11">
    <location>
        <begin position="282"/>
        <end position="304"/>
    </location>
</feature>
<feature type="domain" description="PDZ" evidence="13">
    <location>
        <begin position="138"/>
        <end position="190"/>
    </location>
</feature>
<keyword evidence="9 11" id="KW-0482">Metalloprotease</keyword>
<evidence type="ECO:0000256" key="4">
    <source>
        <dbReference type="ARBA" id="ARBA00022670"/>
    </source>
</evidence>
<name>A0ABQ0QGA7_9PROT</name>
<dbReference type="Pfam" id="PF17820">
    <property type="entry name" value="PDZ_6"/>
    <property type="match status" value="1"/>
</dbReference>
<evidence type="ECO:0000256" key="6">
    <source>
        <dbReference type="ARBA" id="ARBA00022801"/>
    </source>
</evidence>
<dbReference type="Proteomes" id="UP001062443">
    <property type="component" value="Unassembled WGS sequence"/>
</dbReference>
<dbReference type="Gene3D" id="2.30.42.10">
    <property type="match status" value="1"/>
</dbReference>
<dbReference type="InterPro" id="IPR008915">
    <property type="entry name" value="Peptidase_M50"/>
</dbReference>
<accession>A0ABQ0QGA7</accession>
<dbReference type="CDD" id="cd23081">
    <property type="entry name" value="cpPDZ_EcRseP-like"/>
    <property type="match status" value="1"/>
</dbReference>
<sequence>MFDLLRTLLAYVLILGVLVFIHEGGHYFAARWRGVKVDTFSIGFGPALRRWYDRTGTEWRISAIPLGGYVKPHGFEGPDEATDEQKAAWIPGKTFHDKSVLSRALVIVMGPVFNYLFAILAFTVLFATVGQPQLKDNVASVSVGSAAEKAGLQVGDVITKIGTLPMSGPQDIMGTVSARPGVTTTLDVLRAGHDLTLPVTFGSQPGQESGHRATGFLGIGFAAVPGHPLPVWSAAVKGVEESWLTSERILQGVGQIITGQRSARELGGTIRIAQMSGQVSHYGWASILSFMALLSINLGLINLFPIPVLDGGRLVFYAVEAVLRRPVPKKVQDLGMQVGMALIAALFLFSTLNDLTNLGLFRWLRHLAG</sequence>
<dbReference type="SUPFAM" id="SSF50156">
    <property type="entry name" value="PDZ domain-like"/>
    <property type="match status" value="1"/>
</dbReference>
<dbReference type="NCBIfam" id="TIGR00054">
    <property type="entry name" value="RIP metalloprotease RseP"/>
    <property type="match status" value="1"/>
</dbReference>
<evidence type="ECO:0000256" key="1">
    <source>
        <dbReference type="ARBA" id="ARBA00001947"/>
    </source>
</evidence>
<evidence type="ECO:0000259" key="12">
    <source>
        <dbReference type="Pfam" id="PF02163"/>
    </source>
</evidence>
<keyword evidence="4" id="KW-0645">Protease</keyword>
<feature type="transmembrane region" description="Helical" evidence="11">
    <location>
        <begin position="7"/>
        <end position="29"/>
    </location>
</feature>
<evidence type="ECO:0000256" key="5">
    <source>
        <dbReference type="ARBA" id="ARBA00022692"/>
    </source>
</evidence>
<feature type="transmembrane region" description="Helical" evidence="11">
    <location>
        <begin position="334"/>
        <end position="355"/>
    </location>
</feature>
<proteinExistence type="inferred from homology"/>
<dbReference type="InterPro" id="IPR041489">
    <property type="entry name" value="PDZ_6"/>
</dbReference>